<name>A0ABT0P581_9ACTN</name>
<comment type="caution">
    <text evidence="1">The sequence shown here is derived from an EMBL/GenBank/DDBJ whole genome shotgun (WGS) entry which is preliminary data.</text>
</comment>
<dbReference type="RefSeq" id="WP_249493354.1">
    <property type="nucleotide sequence ID" value="NZ_JAMCCK010000081.1"/>
</dbReference>
<organism evidence="1 2">
    <name type="scientific">Streptomyces lavenduligriseus</name>
    <dbReference type="NCBI Taxonomy" id="67315"/>
    <lineage>
        <taxon>Bacteria</taxon>
        <taxon>Bacillati</taxon>
        <taxon>Actinomycetota</taxon>
        <taxon>Actinomycetes</taxon>
        <taxon>Kitasatosporales</taxon>
        <taxon>Streptomycetaceae</taxon>
        <taxon>Streptomyces</taxon>
    </lineage>
</organism>
<dbReference type="Proteomes" id="UP001202052">
    <property type="component" value="Unassembled WGS sequence"/>
</dbReference>
<protein>
    <submittedName>
        <fullName evidence="1">Uncharacterized protein</fullName>
    </submittedName>
</protein>
<gene>
    <name evidence="1" type="ORF">M4438_35700</name>
</gene>
<accession>A0ABT0P581</accession>
<dbReference type="EMBL" id="JAMCCK010000081">
    <property type="protein sequence ID" value="MCL3998785.1"/>
    <property type="molecule type" value="Genomic_DNA"/>
</dbReference>
<keyword evidence="2" id="KW-1185">Reference proteome</keyword>
<sequence>MPAAAIEQLLFTKDWPKGVRAIAHDTISERASIAYESAYHLSGGRQFHDDAHSTAVTNLLHCTANSIVAFALHHLRPLLPDLTDEQWARVDAAVTALDLRVSEDLTGANGTDPRDVCGPGPEQLALAPESVGQTALWGSGVRGPEGGPGS</sequence>
<reference evidence="1 2" key="1">
    <citation type="submission" date="2022-05" db="EMBL/GenBank/DDBJ databases">
        <title>Genome Resource of Streptomyces lavenduligriseus GA1-1, a Strain with Broad-Spectrum Antifungal Activity against Phytopathogenic Fungi.</title>
        <authorList>
            <person name="Qi D."/>
        </authorList>
    </citation>
    <scope>NUCLEOTIDE SEQUENCE [LARGE SCALE GENOMIC DNA]</scope>
    <source>
        <strain evidence="1 2">GA1-1</strain>
    </source>
</reference>
<evidence type="ECO:0000313" key="1">
    <source>
        <dbReference type="EMBL" id="MCL3998785.1"/>
    </source>
</evidence>
<proteinExistence type="predicted"/>
<evidence type="ECO:0000313" key="2">
    <source>
        <dbReference type="Proteomes" id="UP001202052"/>
    </source>
</evidence>